<dbReference type="InterPro" id="IPR031167">
    <property type="entry name" value="G_OBG"/>
</dbReference>
<dbReference type="GO" id="GO:0005737">
    <property type="term" value="C:cytoplasm"/>
    <property type="evidence" value="ECO:0007669"/>
    <property type="project" value="UniProtKB-SubCell"/>
</dbReference>
<keyword evidence="7 8" id="KW-0342">GTP-binding</keyword>
<dbReference type="CDD" id="cd01898">
    <property type="entry name" value="Obg"/>
    <property type="match status" value="1"/>
</dbReference>
<evidence type="ECO:0000313" key="12">
    <source>
        <dbReference type="Proteomes" id="UP000251800"/>
    </source>
</evidence>
<dbReference type="Proteomes" id="UP000251800">
    <property type="component" value="Unassembled WGS sequence"/>
</dbReference>
<dbReference type="GO" id="GO:0042254">
    <property type="term" value="P:ribosome biogenesis"/>
    <property type="evidence" value="ECO:0007669"/>
    <property type="project" value="UniProtKB-UniRule"/>
</dbReference>
<dbReference type="HAMAP" id="MF_01454">
    <property type="entry name" value="GTPase_Obg"/>
    <property type="match status" value="1"/>
</dbReference>
<dbReference type="PRINTS" id="PR00326">
    <property type="entry name" value="GTP1OBG"/>
</dbReference>
<comment type="caution">
    <text evidence="11">The sequence shown here is derived from an EMBL/GenBank/DDBJ whole genome shotgun (WGS) entry which is preliminary data.</text>
</comment>
<evidence type="ECO:0000259" key="9">
    <source>
        <dbReference type="PROSITE" id="PS51710"/>
    </source>
</evidence>
<comment type="subcellular location">
    <subcellularLocation>
        <location evidence="8">Cytoplasm</location>
    </subcellularLocation>
</comment>
<dbReference type="InterPro" id="IPR006074">
    <property type="entry name" value="GTP1-OBG_CS"/>
</dbReference>
<dbReference type="GO" id="GO:0005525">
    <property type="term" value="F:GTP binding"/>
    <property type="evidence" value="ECO:0007669"/>
    <property type="project" value="UniProtKB-UniRule"/>
</dbReference>
<dbReference type="PROSITE" id="PS51710">
    <property type="entry name" value="G_OBG"/>
    <property type="match status" value="1"/>
</dbReference>
<dbReference type="OrthoDB" id="9807318at2"/>
<dbReference type="NCBIfam" id="TIGR02729">
    <property type="entry name" value="Obg_CgtA"/>
    <property type="match status" value="1"/>
</dbReference>
<feature type="binding site" evidence="8">
    <location>
        <begin position="283"/>
        <end position="286"/>
    </location>
    <ligand>
        <name>GTP</name>
        <dbReference type="ChEBI" id="CHEBI:37565"/>
    </ligand>
</feature>
<dbReference type="SUPFAM" id="SSF52540">
    <property type="entry name" value="P-loop containing nucleoside triphosphate hydrolases"/>
    <property type="match status" value="1"/>
</dbReference>
<dbReference type="InterPro" id="IPR027417">
    <property type="entry name" value="P-loop_NTPase"/>
</dbReference>
<dbReference type="Pfam" id="PF01018">
    <property type="entry name" value="GTP1_OBG"/>
    <property type="match status" value="1"/>
</dbReference>
<name>A0A363UPH2_9GAMM</name>
<dbReference type="AlphaFoldDB" id="A0A363UPH2"/>
<organism evidence="11 12">
    <name type="scientific">Abyssibacter profundi</name>
    <dbReference type="NCBI Taxonomy" id="2182787"/>
    <lineage>
        <taxon>Bacteria</taxon>
        <taxon>Pseudomonadati</taxon>
        <taxon>Pseudomonadota</taxon>
        <taxon>Gammaproteobacteria</taxon>
        <taxon>Chromatiales</taxon>
        <taxon>Oceanococcaceae</taxon>
        <taxon>Abyssibacter</taxon>
    </lineage>
</organism>
<evidence type="ECO:0000256" key="3">
    <source>
        <dbReference type="ARBA" id="ARBA00022723"/>
    </source>
</evidence>
<dbReference type="PROSITE" id="PS51883">
    <property type="entry name" value="OBG"/>
    <property type="match status" value="1"/>
</dbReference>
<feature type="binding site" evidence="8">
    <location>
        <begin position="191"/>
        <end position="195"/>
    </location>
    <ligand>
        <name>GTP</name>
        <dbReference type="ChEBI" id="CHEBI:37565"/>
    </ligand>
</feature>
<dbReference type="GO" id="GO:0043022">
    <property type="term" value="F:ribosome binding"/>
    <property type="evidence" value="ECO:0007669"/>
    <property type="project" value="UniProtKB-ARBA"/>
</dbReference>
<dbReference type="NCBIfam" id="NF008955">
    <property type="entry name" value="PRK12297.1"/>
    <property type="match status" value="1"/>
</dbReference>
<reference evidence="11 12" key="1">
    <citation type="submission" date="2018-05" db="EMBL/GenBank/DDBJ databases">
        <title>Abyssibacter profundi OUC007T gen. nov., sp. nov, a marine bacterium isolated from seawater of the Mariana Trench.</title>
        <authorList>
            <person name="Zhou S."/>
        </authorList>
    </citation>
    <scope>NUCLEOTIDE SEQUENCE [LARGE SCALE GENOMIC DNA]</scope>
    <source>
        <strain evidence="11 12">OUC007</strain>
    </source>
</reference>
<feature type="binding site" evidence="8">
    <location>
        <position position="173"/>
    </location>
    <ligand>
        <name>Mg(2+)</name>
        <dbReference type="ChEBI" id="CHEBI:18420"/>
    </ligand>
</feature>
<evidence type="ECO:0000256" key="8">
    <source>
        <dbReference type="HAMAP-Rule" id="MF_01454"/>
    </source>
</evidence>
<feature type="binding site" evidence="8">
    <location>
        <begin position="213"/>
        <end position="216"/>
    </location>
    <ligand>
        <name>GTP</name>
        <dbReference type="ChEBI" id="CHEBI:37565"/>
    </ligand>
</feature>
<dbReference type="PROSITE" id="PS00905">
    <property type="entry name" value="GTP1_OBG"/>
    <property type="match status" value="1"/>
</dbReference>
<dbReference type="InterPro" id="IPR006073">
    <property type="entry name" value="GTP-bd"/>
</dbReference>
<evidence type="ECO:0000256" key="6">
    <source>
        <dbReference type="ARBA" id="ARBA00022842"/>
    </source>
</evidence>
<comment type="cofactor">
    <cofactor evidence="8">
        <name>Mg(2+)</name>
        <dbReference type="ChEBI" id="CHEBI:18420"/>
    </cofactor>
</comment>
<feature type="binding site" evidence="8">
    <location>
        <begin position="314"/>
        <end position="316"/>
    </location>
    <ligand>
        <name>GTP</name>
        <dbReference type="ChEBI" id="CHEBI:37565"/>
    </ligand>
</feature>
<comment type="subunit">
    <text evidence="8">Monomer.</text>
</comment>
<comment type="similarity">
    <text evidence="1 8">Belongs to the TRAFAC class OBG-HflX-like GTPase superfamily. OBG GTPase family.</text>
</comment>
<feature type="binding site" evidence="8">
    <location>
        <begin position="166"/>
        <end position="173"/>
    </location>
    <ligand>
        <name>GTP</name>
        <dbReference type="ChEBI" id="CHEBI:37565"/>
    </ligand>
</feature>
<dbReference type="InterPro" id="IPR014100">
    <property type="entry name" value="GTP-bd_Obg/CgtA"/>
</dbReference>
<evidence type="ECO:0000256" key="7">
    <source>
        <dbReference type="ARBA" id="ARBA00023134"/>
    </source>
</evidence>
<keyword evidence="5 8" id="KW-0378">Hydrolase</keyword>
<comment type="function">
    <text evidence="8">An essential GTPase which binds GTP, GDP and possibly (p)ppGpp with moderate affinity, with high nucleotide exchange rates and a fairly low GTP hydrolysis rate. Plays a role in control of the cell cycle, stress response, ribosome biogenesis and in those bacteria that undergo differentiation, in morphogenesis control.</text>
</comment>
<feature type="binding site" evidence="8">
    <location>
        <position position="193"/>
    </location>
    <ligand>
        <name>Mg(2+)</name>
        <dbReference type="ChEBI" id="CHEBI:18420"/>
    </ligand>
</feature>
<dbReference type="Gene3D" id="3.40.50.300">
    <property type="entry name" value="P-loop containing nucleotide triphosphate hydrolases"/>
    <property type="match status" value="1"/>
</dbReference>
<dbReference type="FunFam" id="2.70.210.12:FF:000001">
    <property type="entry name" value="GTPase Obg"/>
    <property type="match status" value="1"/>
</dbReference>
<accession>A0A363UPH2</accession>
<dbReference type="Pfam" id="PF01926">
    <property type="entry name" value="MMR_HSR1"/>
    <property type="match status" value="1"/>
</dbReference>
<gene>
    <name evidence="11" type="primary">obgE</name>
    <name evidence="11" type="synonym">cgtA</name>
    <name evidence="8 11" type="synonym">obg</name>
    <name evidence="11" type="synonym">yhbZ</name>
    <name evidence="11" type="ORF">DEH80_02310</name>
</gene>
<protein>
    <recommendedName>
        <fullName evidence="8">GTPase Obg</fullName>
        <ecNumber evidence="8">3.6.5.-</ecNumber>
    </recommendedName>
    <alternativeName>
        <fullName evidence="8">GTP-binding protein Obg</fullName>
    </alternativeName>
</protein>
<dbReference type="InterPro" id="IPR045086">
    <property type="entry name" value="OBG_GTPase"/>
</dbReference>
<dbReference type="RefSeq" id="WP_109718857.1">
    <property type="nucleotide sequence ID" value="NZ_QEQK01000002.1"/>
</dbReference>
<dbReference type="PANTHER" id="PTHR11702:SF31">
    <property type="entry name" value="MITOCHONDRIAL RIBOSOME-ASSOCIATED GTPASE 2"/>
    <property type="match status" value="1"/>
</dbReference>
<keyword evidence="6 8" id="KW-0460">Magnesium</keyword>
<keyword evidence="3 8" id="KW-0479">Metal-binding</keyword>
<keyword evidence="2 8" id="KW-0963">Cytoplasm</keyword>
<proteinExistence type="inferred from homology"/>
<dbReference type="InterPro" id="IPR006169">
    <property type="entry name" value="GTP1_OBG_dom"/>
</dbReference>
<evidence type="ECO:0000256" key="2">
    <source>
        <dbReference type="ARBA" id="ARBA00022490"/>
    </source>
</evidence>
<keyword evidence="4 8" id="KW-0547">Nucleotide-binding</keyword>
<evidence type="ECO:0000259" key="10">
    <source>
        <dbReference type="PROSITE" id="PS51883"/>
    </source>
</evidence>
<evidence type="ECO:0000256" key="1">
    <source>
        <dbReference type="ARBA" id="ARBA00007699"/>
    </source>
</evidence>
<keyword evidence="12" id="KW-1185">Reference proteome</keyword>
<evidence type="ECO:0000256" key="5">
    <source>
        <dbReference type="ARBA" id="ARBA00022801"/>
    </source>
</evidence>
<dbReference type="NCBIfam" id="NF008956">
    <property type="entry name" value="PRK12299.1"/>
    <property type="match status" value="1"/>
</dbReference>
<dbReference type="EC" id="3.6.5.-" evidence="8"/>
<dbReference type="PIRSF" id="PIRSF002401">
    <property type="entry name" value="GTP_bd_Obg/CgtA"/>
    <property type="match status" value="1"/>
</dbReference>
<dbReference type="GO" id="GO:0003924">
    <property type="term" value="F:GTPase activity"/>
    <property type="evidence" value="ECO:0007669"/>
    <property type="project" value="UniProtKB-UniRule"/>
</dbReference>
<dbReference type="Gene3D" id="2.70.210.12">
    <property type="entry name" value="GTP1/OBG domain"/>
    <property type="match status" value="1"/>
</dbReference>
<feature type="domain" description="OBG-type G" evidence="9">
    <location>
        <begin position="160"/>
        <end position="333"/>
    </location>
</feature>
<dbReference type="GO" id="GO:0000287">
    <property type="term" value="F:magnesium ion binding"/>
    <property type="evidence" value="ECO:0007669"/>
    <property type="project" value="InterPro"/>
</dbReference>
<sequence length="347" mass="36830">MKFVDEAIITVEAGDGGNGCVSFRREKYVPFGGPDGGDGGDGGHVWAVADEEINTLADFRFTRRFAAKRGENGRGANCTGARGDDCEIAMPLGTVIEDLETGEVIGDLSTPGQRIMVAHGGWHGIGNARYKSSTNRAPRQFTPGKPGDQRKLKLELKLIADVGLAGLPNAGKSSLISAVSAARPKVADYPFTTLHPNLGVVRVGPAESFVMVDVPGLIEGAAEGVGLGHRFLRHLQRTRLILHLVEPEAATGESPLEGVQTITEELEQYGEEVAGITRWLVLSKADVLGEQGAEEALKALVSDLDWQGPAYVISSHSGQGLKPLLHDIYDHLNQAPESPDDEGDASA</sequence>
<feature type="domain" description="Obg" evidence="10">
    <location>
        <begin position="1"/>
        <end position="159"/>
    </location>
</feature>
<evidence type="ECO:0000313" key="11">
    <source>
        <dbReference type="EMBL" id="PWN57353.1"/>
    </source>
</evidence>
<dbReference type="EMBL" id="QEQK01000002">
    <property type="protein sequence ID" value="PWN57353.1"/>
    <property type="molecule type" value="Genomic_DNA"/>
</dbReference>
<evidence type="ECO:0000256" key="4">
    <source>
        <dbReference type="ARBA" id="ARBA00022741"/>
    </source>
</evidence>
<dbReference type="SUPFAM" id="SSF82051">
    <property type="entry name" value="Obg GTP-binding protein N-terminal domain"/>
    <property type="match status" value="1"/>
</dbReference>
<dbReference type="PANTHER" id="PTHR11702">
    <property type="entry name" value="DEVELOPMENTALLY REGULATED GTP-BINDING PROTEIN-RELATED"/>
    <property type="match status" value="1"/>
</dbReference>
<dbReference type="InterPro" id="IPR036726">
    <property type="entry name" value="GTP1_OBG_dom_sf"/>
</dbReference>